<dbReference type="Gene3D" id="3.40.50.150">
    <property type="entry name" value="Vaccinia Virus protein VP39"/>
    <property type="match status" value="1"/>
</dbReference>
<dbReference type="InterPro" id="IPR005299">
    <property type="entry name" value="MeTrfase_7"/>
</dbReference>
<evidence type="ECO:0000256" key="2">
    <source>
        <dbReference type="ARBA" id="ARBA00022842"/>
    </source>
</evidence>
<dbReference type="Gene3D" id="1.10.1200.270">
    <property type="entry name" value="Methyltransferase, alpha-helical capping domain"/>
    <property type="match status" value="1"/>
</dbReference>
<dbReference type="SUPFAM" id="SSF53335">
    <property type="entry name" value="S-adenosyl-L-methionine-dependent methyltransferases"/>
    <property type="match status" value="1"/>
</dbReference>
<proteinExistence type="evidence at transcript level"/>
<evidence type="ECO:0000256" key="1">
    <source>
        <dbReference type="ARBA" id="ARBA00022723"/>
    </source>
</evidence>
<organism evidence="3">
    <name type="scientific">Picea sitchensis</name>
    <name type="common">Sitka spruce</name>
    <name type="synonym">Pinus sitchensis</name>
    <dbReference type="NCBI Taxonomy" id="3332"/>
    <lineage>
        <taxon>Eukaryota</taxon>
        <taxon>Viridiplantae</taxon>
        <taxon>Streptophyta</taxon>
        <taxon>Embryophyta</taxon>
        <taxon>Tracheophyta</taxon>
        <taxon>Spermatophyta</taxon>
        <taxon>Pinopsida</taxon>
        <taxon>Pinidae</taxon>
        <taxon>Conifers I</taxon>
        <taxon>Pinales</taxon>
        <taxon>Pinaceae</taxon>
        <taxon>Picea</taxon>
    </lineage>
</organism>
<keyword evidence="2" id="KW-0460">Magnesium</keyword>
<dbReference type="Pfam" id="PF03492">
    <property type="entry name" value="Methyltransf_7"/>
    <property type="match status" value="1"/>
</dbReference>
<keyword evidence="1" id="KW-0479">Metal-binding</keyword>
<protein>
    <submittedName>
        <fullName evidence="3">Uncharacterized protein</fullName>
    </submittedName>
</protein>
<accession>A9NQW8</accession>
<dbReference type="PANTHER" id="PTHR31009">
    <property type="entry name" value="S-ADENOSYL-L-METHIONINE:CARBOXYL METHYLTRANSFERASE FAMILY PROTEIN"/>
    <property type="match status" value="1"/>
</dbReference>
<dbReference type="GO" id="GO:0046872">
    <property type="term" value="F:metal ion binding"/>
    <property type="evidence" value="ECO:0007669"/>
    <property type="project" value="UniProtKB-KW"/>
</dbReference>
<sequence>MESVNTLENVLCMKGGNGDSSYAYHSPSVQLKIVLALKPLLENGIYQNVRTSKKAVDGVFRIADLGCATGMNTLLTADTIVTAVKSTFIRHSMEVPEFQVHFADLPSNDFNTLFRTLPPFRGPVEILSGDGRTGLTAAAVHDVDKPPATRSYFASAVSGSHYRRLFPRQTLHFCHSSTSLHWLSQVPASIEDRSSAAWNGGHVYISSDAVADAYLNQFKQDFAAFLDARAEEIIPGGCMFTALLGRNSADVKEQSGLGACAFHLEAAFQELVNEGLIEEEKLDSFNIPYYGPSVEELRSIVETENSFEIKSVRVLSGFPLHPLLEVREGEEQMFGRIVGKHYRALFENIVGAHLRWDEYLIDEFFARIANRAAAKYGEYLPNTLDLVTVFLLRK</sequence>
<dbReference type="InterPro" id="IPR042086">
    <property type="entry name" value="MeTrfase_capping"/>
</dbReference>
<dbReference type="EMBL" id="EF083694">
    <property type="protein sequence ID" value="ABK23029.1"/>
    <property type="molecule type" value="mRNA"/>
</dbReference>
<reference evidence="3" key="1">
    <citation type="journal article" date="2008" name="BMC Genomics">
        <title>A conifer genomics resource of 200,000 spruce (Picea spp.) ESTs and 6,464 high-quality, sequence-finished full-length cDNAs for Sitka spruce (Picea sitchensis).</title>
        <authorList>
            <person name="Ralph S.G."/>
            <person name="Chun H.J."/>
            <person name="Kolosova N."/>
            <person name="Cooper D."/>
            <person name="Oddy C."/>
            <person name="Ritland C.E."/>
            <person name="Kirkpatrick R."/>
            <person name="Moore R."/>
            <person name="Barber S."/>
            <person name="Holt R.A."/>
            <person name="Jones S.J."/>
            <person name="Marra M.A."/>
            <person name="Douglas C.J."/>
            <person name="Ritland K."/>
            <person name="Bohlmann J."/>
        </authorList>
    </citation>
    <scope>NUCLEOTIDE SEQUENCE</scope>
    <source>
        <tissue evidence="3">Bark</tissue>
    </source>
</reference>
<name>A9NQW8_PICSI</name>
<dbReference type="AlphaFoldDB" id="A9NQW8"/>
<dbReference type="InterPro" id="IPR029063">
    <property type="entry name" value="SAM-dependent_MTases_sf"/>
</dbReference>
<dbReference type="GO" id="GO:0008168">
    <property type="term" value="F:methyltransferase activity"/>
    <property type="evidence" value="ECO:0007669"/>
    <property type="project" value="InterPro"/>
</dbReference>
<evidence type="ECO:0000313" key="3">
    <source>
        <dbReference type="EMBL" id="ABK23029.1"/>
    </source>
</evidence>